<dbReference type="HOGENOM" id="CLU_076072_0_0_11"/>
<feature type="domain" description="Protein-glutamine gamma-glutamyltransferase-like C-terminal" evidence="3">
    <location>
        <begin position="238"/>
        <end position="308"/>
    </location>
</feature>
<feature type="region of interest" description="Disordered" evidence="1">
    <location>
        <begin position="191"/>
        <end position="212"/>
    </location>
</feature>
<dbReference type="Proteomes" id="UP000001574">
    <property type="component" value="Chromosome"/>
</dbReference>
<organism evidence="4 5">
    <name type="scientific">Mycobacterium avium (strain 104)</name>
    <dbReference type="NCBI Taxonomy" id="243243"/>
    <lineage>
        <taxon>Bacteria</taxon>
        <taxon>Bacillati</taxon>
        <taxon>Actinomycetota</taxon>
        <taxon>Actinomycetes</taxon>
        <taxon>Mycobacteriales</taxon>
        <taxon>Mycobacteriaceae</taxon>
        <taxon>Mycobacterium</taxon>
        <taxon>Mycobacterium avium complex (MAC)</taxon>
    </lineage>
</organism>
<evidence type="ECO:0000256" key="1">
    <source>
        <dbReference type="SAM" id="MobiDB-lite"/>
    </source>
</evidence>
<proteinExistence type="predicted"/>
<dbReference type="InterPro" id="IPR025403">
    <property type="entry name" value="TgpA-like_C"/>
</dbReference>
<feature type="transmembrane region" description="Helical" evidence="2">
    <location>
        <begin position="163"/>
        <end position="183"/>
    </location>
</feature>
<reference evidence="4 5" key="1">
    <citation type="submission" date="2006-10" db="EMBL/GenBank/DDBJ databases">
        <authorList>
            <person name="Fleischmann R.D."/>
            <person name="Dodson R.J."/>
            <person name="Haft D.H."/>
            <person name="Merkel J.S."/>
            <person name="Nelson W.C."/>
            <person name="Fraser C.M."/>
        </authorList>
    </citation>
    <scope>NUCLEOTIDE SEQUENCE [LARGE SCALE GENOMIC DNA]</scope>
    <source>
        <strain evidence="4 5">104</strain>
    </source>
</reference>
<keyword evidence="2" id="KW-0472">Membrane</keyword>
<feature type="region of interest" description="Disordered" evidence="1">
    <location>
        <begin position="130"/>
        <end position="161"/>
    </location>
</feature>
<evidence type="ECO:0000313" key="5">
    <source>
        <dbReference type="Proteomes" id="UP000001574"/>
    </source>
</evidence>
<gene>
    <name evidence="4" type="ordered locus">MAV_4054</name>
</gene>
<sequence length="320" mass="33505">MPMPGMDKPTGRVVALIVLLLVVAAALRGYLPAQHDATRSEAGGRAALGLVVAILAVTLALIAVAIVARLKDPRAPAPPAGALSETLGAGRGRPTWRVLLIGLGVIVAWLLIVMLLARLFASHGLAPAPPPGTGASPPPHPAAPPAPPPQHPQRPRDGSQDTLGILLAGTVAMLLMVVASAVAGARRRWRSPAPAVPDEPAENPAPQPHSESLARAAERGLAEMADLRRDPREAIIACYAAMERELAHVPGAVPQDFDTPSEVLARAVEHHALHADNAVQLVNLFTEARFSPHVMNEGHRDVAVRVLRLVLDELGSRSVA</sequence>
<keyword evidence="2" id="KW-0812">Transmembrane</keyword>
<accession>A0A0H3A1N1</accession>
<evidence type="ECO:0000259" key="3">
    <source>
        <dbReference type="Pfam" id="PF13559"/>
    </source>
</evidence>
<dbReference type="Pfam" id="PF13559">
    <property type="entry name" value="DUF4129"/>
    <property type="match status" value="1"/>
</dbReference>
<evidence type="ECO:0000256" key="2">
    <source>
        <dbReference type="SAM" id="Phobius"/>
    </source>
</evidence>
<evidence type="ECO:0000313" key="4">
    <source>
        <dbReference type="EMBL" id="ABK68420.1"/>
    </source>
</evidence>
<feature type="transmembrane region" description="Helical" evidence="2">
    <location>
        <begin position="45"/>
        <end position="68"/>
    </location>
</feature>
<dbReference type="EMBL" id="CP000479">
    <property type="protein sequence ID" value="ABK68420.1"/>
    <property type="molecule type" value="Genomic_DNA"/>
</dbReference>
<protein>
    <recommendedName>
        <fullName evidence="3">Protein-glutamine gamma-glutamyltransferase-like C-terminal domain-containing protein</fullName>
    </recommendedName>
</protein>
<feature type="transmembrane region" description="Helical" evidence="2">
    <location>
        <begin position="98"/>
        <end position="121"/>
    </location>
</feature>
<dbReference type="KEGG" id="mav:MAV_4054"/>
<keyword evidence="2" id="KW-1133">Transmembrane helix</keyword>
<feature type="compositionally biased region" description="Pro residues" evidence="1">
    <location>
        <begin position="130"/>
        <end position="152"/>
    </location>
</feature>
<dbReference type="AlphaFoldDB" id="A0A0H3A1N1"/>
<name>A0A0H3A1N1_MYCA1</name>